<dbReference type="AlphaFoldDB" id="T1JMG3"/>
<dbReference type="Proteomes" id="UP000014500">
    <property type="component" value="Unassembled WGS sequence"/>
</dbReference>
<dbReference type="eggNOG" id="KOG1845">
    <property type="taxonomic scope" value="Eukaryota"/>
</dbReference>
<dbReference type="PANTHER" id="PTHR23337:SF3">
    <property type="entry name" value="MORC FAMILY CW-TYPE ZINC FINGER 2"/>
    <property type="match status" value="1"/>
</dbReference>
<organism evidence="6 7">
    <name type="scientific">Strigamia maritima</name>
    <name type="common">European centipede</name>
    <name type="synonym">Geophilus maritimus</name>
    <dbReference type="NCBI Taxonomy" id="126957"/>
    <lineage>
        <taxon>Eukaryota</taxon>
        <taxon>Metazoa</taxon>
        <taxon>Ecdysozoa</taxon>
        <taxon>Arthropoda</taxon>
        <taxon>Myriapoda</taxon>
        <taxon>Chilopoda</taxon>
        <taxon>Pleurostigmophora</taxon>
        <taxon>Geophilomorpha</taxon>
        <taxon>Linotaeniidae</taxon>
        <taxon>Strigamia</taxon>
    </lineage>
</organism>
<accession>T1JMG3</accession>
<evidence type="ECO:0000313" key="6">
    <source>
        <dbReference type="EnsemblMetazoa" id="SMAR015043-PA"/>
    </source>
</evidence>
<dbReference type="STRING" id="126957.T1JMG3"/>
<dbReference type="InterPro" id="IPR036890">
    <property type="entry name" value="HATPase_C_sf"/>
</dbReference>
<reference evidence="6" key="2">
    <citation type="submission" date="2015-02" db="UniProtKB">
        <authorList>
            <consortium name="EnsemblMetazoa"/>
        </authorList>
    </citation>
    <scope>IDENTIFICATION</scope>
</reference>
<dbReference type="Gene3D" id="3.30.565.10">
    <property type="entry name" value="Histidine kinase-like ATPase, C-terminal domain"/>
    <property type="match status" value="1"/>
</dbReference>
<sequence length="419" mass="47946">MPPSYTGLTRAQLSYDYLHSNSTTHEFLFGALAEILDNSRDANASKMDIFTVNDIRLRGGVRLYLLDDGEGMDPTETAKVVTFGLSHKKSMDSKQIGQYGNGLKSGSMRIANDMILFTKKSGIMTCLMLSRTFHEEDKISEVIVPLPSFNSCGLSPVYGKGKSQEHHEIEMALILKYSPFHTREEFLEQFSRIEAESGTLVILYNLKLLDTGVTELDFKTNPEDILIAETDLLRDKILVTEKYSFRAYVALLYSEPRMKVYVQGKKVHAHRLVYDLYKPRTYEYTSSRFKTRAKEVANKAEVEYKLAKQKLKDTEGRAREFEKINLPKLMSSEDRAKLRTLQAAASELRTDVERKKLDYDVQQRSLKEPKTLSFIFGINLENRKNDGLFIYNCNRLIKMYVRVGPQLEGEQKCRGVVGT</sequence>
<reference evidence="7" key="1">
    <citation type="submission" date="2011-05" db="EMBL/GenBank/DDBJ databases">
        <authorList>
            <person name="Richards S.R."/>
            <person name="Qu J."/>
            <person name="Jiang H."/>
            <person name="Jhangiani S.N."/>
            <person name="Agravi P."/>
            <person name="Goodspeed R."/>
            <person name="Gross S."/>
            <person name="Mandapat C."/>
            <person name="Jackson L."/>
            <person name="Mathew T."/>
            <person name="Pu L."/>
            <person name="Thornton R."/>
            <person name="Saada N."/>
            <person name="Wilczek-Boney K.B."/>
            <person name="Lee S."/>
            <person name="Kovar C."/>
            <person name="Wu Y."/>
            <person name="Scherer S.E."/>
            <person name="Worley K.C."/>
            <person name="Muzny D.M."/>
            <person name="Gibbs R."/>
        </authorList>
    </citation>
    <scope>NUCLEOTIDE SEQUENCE</scope>
    <source>
        <strain evidence="7">Brora</strain>
    </source>
</reference>
<dbReference type="SUPFAM" id="SSF55874">
    <property type="entry name" value="ATPase domain of HSP90 chaperone/DNA topoisomerase II/histidine kinase"/>
    <property type="match status" value="1"/>
</dbReference>
<dbReference type="GO" id="GO:0005634">
    <property type="term" value="C:nucleus"/>
    <property type="evidence" value="ECO:0007669"/>
    <property type="project" value="UniProtKB-SubCell"/>
</dbReference>
<evidence type="ECO:0000313" key="7">
    <source>
        <dbReference type="Proteomes" id="UP000014500"/>
    </source>
</evidence>
<evidence type="ECO:0000256" key="5">
    <source>
        <dbReference type="SAM" id="Coils"/>
    </source>
</evidence>
<dbReference type="EnsemblMetazoa" id="SMAR015043-RA">
    <property type="protein sequence ID" value="SMAR015043-PA"/>
    <property type="gene ID" value="SMAR015043"/>
</dbReference>
<keyword evidence="7" id="KW-1185">Reference proteome</keyword>
<keyword evidence="3 5" id="KW-0175">Coiled coil</keyword>
<comment type="subcellular location">
    <subcellularLocation>
        <location evidence="1">Nucleus</location>
    </subcellularLocation>
</comment>
<feature type="coiled-coil region" evidence="5">
    <location>
        <begin position="290"/>
        <end position="358"/>
    </location>
</feature>
<keyword evidence="4" id="KW-0539">Nucleus</keyword>
<dbReference type="GO" id="GO:0046872">
    <property type="term" value="F:metal ion binding"/>
    <property type="evidence" value="ECO:0007669"/>
    <property type="project" value="UniProtKB-KW"/>
</dbReference>
<protein>
    <recommendedName>
        <fullName evidence="8">Morc S5 domain-containing protein</fullName>
    </recommendedName>
</protein>
<name>T1JMG3_STRMM</name>
<dbReference type="PhylomeDB" id="T1JMG3"/>
<dbReference type="HOGENOM" id="CLU_011516_7_1_1"/>
<dbReference type="Pfam" id="PF13589">
    <property type="entry name" value="HATPase_c_3"/>
    <property type="match status" value="1"/>
</dbReference>
<keyword evidence="2" id="KW-0479">Metal-binding</keyword>
<evidence type="ECO:0000256" key="1">
    <source>
        <dbReference type="ARBA" id="ARBA00004123"/>
    </source>
</evidence>
<proteinExistence type="predicted"/>
<evidence type="ECO:0000256" key="3">
    <source>
        <dbReference type="ARBA" id="ARBA00023054"/>
    </source>
</evidence>
<dbReference type="OMA" id="CYMEPFK"/>
<dbReference type="EMBL" id="JH431808">
    <property type="status" value="NOT_ANNOTATED_CDS"/>
    <property type="molecule type" value="Genomic_DNA"/>
</dbReference>
<dbReference type="PANTHER" id="PTHR23337">
    <property type="entry name" value="ZINC FINGER CW-TYPE COILED-COIL DOMAIN PROTEIN 1"/>
    <property type="match status" value="1"/>
</dbReference>
<evidence type="ECO:0000256" key="4">
    <source>
        <dbReference type="ARBA" id="ARBA00023242"/>
    </source>
</evidence>
<evidence type="ECO:0000256" key="2">
    <source>
        <dbReference type="ARBA" id="ARBA00022723"/>
    </source>
</evidence>
<evidence type="ECO:0008006" key="8">
    <source>
        <dbReference type="Google" id="ProtNLM"/>
    </source>
</evidence>